<dbReference type="InterPro" id="IPR046347">
    <property type="entry name" value="bZIP_sf"/>
</dbReference>
<evidence type="ECO:0000313" key="7">
    <source>
        <dbReference type="Proteomes" id="UP001465755"/>
    </source>
</evidence>
<dbReference type="Gene3D" id="1.20.5.170">
    <property type="match status" value="1"/>
</dbReference>
<feature type="region of interest" description="Disordered" evidence="4">
    <location>
        <begin position="573"/>
        <end position="629"/>
    </location>
</feature>
<dbReference type="PANTHER" id="PTHR22952">
    <property type="entry name" value="CAMP-RESPONSE ELEMENT BINDING PROTEIN-RELATED"/>
    <property type="match status" value="1"/>
</dbReference>
<feature type="compositionally biased region" description="Polar residues" evidence="4">
    <location>
        <begin position="79"/>
        <end position="88"/>
    </location>
</feature>
<evidence type="ECO:0000256" key="1">
    <source>
        <dbReference type="ARBA" id="ARBA00004123"/>
    </source>
</evidence>
<dbReference type="InterPro" id="IPR004827">
    <property type="entry name" value="bZIP"/>
</dbReference>
<feature type="compositionally biased region" description="Polar residues" evidence="4">
    <location>
        <begin position="483"/>
        <end position="498"/>
    </location>
</feature>
<dbReference type="EMBL" id="JALJOQ010000117">
    <property type="protein sequence ID" value="KAK9796304.1"/>
    <property type="molecule type" value="Genomic_DNA"/>
</dbReference>
<organism evidence="6 7">
    <name type="scientific">Symbiochloris irregularis</name>
    <dbReference type="NCBI Taxonomy" id="706552"/>
    <lineage>
        <taxon>Eukaryota</taxon>
        <taxon>Viridiplantae</taxon>
        <taxon>Chlorophyta</taxon>
        <taxon>core chlorophytes</taxon>
        <taxon>Trebouxiophyceae</taxon>
        <taxon>Trebouxiales</taxon>
        <taxon>Trebouxiaceae</taxon>
        <taxon>Symbiochloris</taxon>
    </lineage>
</organism>
<feature type="compositionally biased region" description="Low complexity" evidence="4">
    <location>
        <begin position="118"/>
        <end position="134"/>
    </location>
</feature>
<feature type="compositionally biased region" description="Polar residues" evidence="4">
    <location>
        <begin position="15"/>
        <end position="32"/>
    </location>
</feature>
<dbReference type="Proteomes" id="UP001465755">
    <property type="component" value="Unassembled WGS sequence"/>
</dbReference>
<evidence type="ECO:0000256" key="2">
    <source>
        <dbReference type="ARBA" id="ARBA00023125"/>
    </source>
</evidence>
<reference evidence="6 7" key="1">
    <citation type="journal article" date="2024" name="Nat. Commun.">
        <title>Phylogenomics reveals the evolutionary origins of lichenization in chlorophyte algae.</title>
        <authorList>
            <person name="Puginier C."/>
            <person name="Libourel C."/>
            <person name="Otte J."/>
            <person name="Skaloud P."/>
            <person name="Haon M."/>
            <person name="Grisel S."/>
            <person name="Petersen M."/>
            <person name="Berrin J.G."/>
            <person name="Delaux P.M."/>
            <person name="Dal Grande F."/>
            <person name="Keller J."/>
        </authorList>
    </citation>
    <scope>NUCLEOTIDE SEQUENCE [LARGE SCALE GENOMIC DNA]</scope>
    <source>
        <strain evidence="6 7">SAG 2036</strain>
    </source>
</reference>
<evidence type="ECO:0000313" key="6">
    <source>
        <dbReference type="EMBL" id="KAK9796304.1"/>
    </source>
</evidence>
<feature type="region of interest" description="Disordered" evidence="4">
    <location>
        <begin position="642"/>
        <end position="661"/>
    </location>
</feature>
<dbReference type="GO" id="GO:0005634">
    <property type="term" value="C:nucleus"/>
    <property type="evidence" value="ECO:0007669"/>
    <property type="project" value="UniProtKB-SubCell"/>
</dbReference>
<feature type="region of interest" description="Disordered" evidence="4">
    <location>
        <begin position="479"/>
        <end position="498"/>
    </location>
</feature>
<proteinExistence type="predicted"/>
<name>A0AAW1NVN2_9CHLO</name>
<dbReference type="PROSITE" id="PS00036">
    <property type="entry name" value="BZIP_BASIC"/>
    <property type="match status" value="1"/>
</dbReference>
<dbReference type="AlphaFoldDB" id="A0AAW1NVN2"/>
<feature type="region of interest" description="Disordered" evidence="4">
    <location>
        <begin position="1"/>
        <end position="44"/>
    </location>
</feature>
<keyword evidence="3" id="KW-0539">Nucleus</keyword>
<keyword evidence="2" id="KW-0238">DNA-binding</keyword>
<evidence type="ECO:0000259" key="5">
    <source>
        <dbReference type="PROSITE" id="PS50217"/>
    </source>
</evidence>
<dbReference type="InterPro" id="IPR043452">
    <property type="entry name" value="BZIP46-like"/>
</dbReference>
<feature type="compositionally biased region" description="Basic and acidic residues" evidence="4">
    <location>
        <begin position="1"/>
        <end position="11"/>
    </location>
</feature>
<comment type="caution">
    <text evidence="6">The sequence shown here is derived from an EMBL/GenBank/DDBJ whole genome shotgun (WGS) entry which is preliminary data.</text>
</comment>
<evidence type="ECO:0000256" key="3">
    <source>
        <dbReference type="ARBA" id="ARBA00023242"/>
    </source>
</evidence>
<feature type="compositionally biased region" description="Low complexity" evidence="4">
    <location>
        <begin position="157"/>
        <end position="188"/>
    </location>
</feature>
<sequence length="730" mass="77260">MAAERSARRDVAGNLENQASESVRPTQTGTPESRTHRRGGSFGSFDLQDLVKASSAGDFSLQEFINANQQDLGGAPSWIPQSVQNTGNPDEPSPLLRWTSDGSLMEELLKTFPETPTGQAPVSGAPSASSPGALAQLSKDASMGTVLAALMAQAAEDEQAQQQQQQQQPQQEHLQQASSQAQEAPQLLPHDTADLHQAGPESLLPEADPSQRSQPASTSGSLSQNQLYATQLPMDPHGSVAQQEPVTSVMMDSGMMGMPHQPPLASSNSAGGFYSVLAPGHVGAHQRQLRIVPAGAHPDSAAAQAHMGAEPPKGADPALLADIHRMLGQGRVPGHIGLSEEEQSLLLQAQYASSAQQDDYFTASGGQASHAHFPAQAQAFAKPHVSPTQDPQDLRHYAPHEAVASHLRSSSAVASAHMCLQAFPPFPAMIEPRIGGEDLAMPGQMPFQAAPVIPAPNLNIPPPMLPSPTAPLGTPVLLPSGAATPSLTPTPQVSTSPDSVLPMDFSSPSEYSVGSAAAVQRPWSAPEQFAEGRMSPASFTAQLADHMPPHHSNAAGPLVMDASHITGGPITVFPRSGPKRERSLASQRPPVAPKRTAPMSMTLGEAGAQYSAPVQQHRPPRSPYEEDEMRPTDVTILAHSVSLPEPDTQAHGQPLDRKALRKEKNRASAAASRARREAYTASLEEEVKRLQSEKEWLEEQVNPMLQPDMCITAAGPAAVSRAPPIRHLSI</sequence>
<keyword evidence="7" id="KW-1185">Reference proteome</keyword>
<feature type="region of interest" description="Disordered" evidence="4">
    <location>
        <begin position="157"/>
        <end position="223"/>
    </location>
</feature>
<accession>A0AAW1NVN2</accession>
<feature type="region of interest" description="Disordered" evidence="4">
    <location>
        <begin position="114"/>
        <end position="134"/>
    </location>
</feature>
<gene>
    <name evidence="6" type="ORF">WJX73_010466</name>
</gene>
<comment type="subcellular location">
    <subcellularLocation>
        <location evidence="1">Nucleus</location>
    </subcellularLocation>
</comment>
<evidence type="ECO:0000256" key="4">
    <source>
        <dbReference type="SAM" id="MobiDB-lite"/>
    </source>
</evidence>
<feature type="compositionally biased region" description="Polar residues" evidence="4">
    <location>
        <begin position="210"/>
        <end position="223"/>
    </location>
</feature>
<protein>
    <recommendedName>
        <fullName evidence="5">BZIP domain-containing protein</fullName>
    </recommendedName>
</protein>
<dbReference type="PROSITE" id="PS50217">
    <property type="entry name" value="BZIP"/>
    <property type="match status" value="1"/>
</dbReference>
<feature type="region of interest" description="Disordered" evidence="4">
    <location>
        <begin position="71"/>
        <end position="94"/>
    </location>
</feature>
<dbReference type="GO" id="GO:0003700">
    <property type="term" value="F:DNA-binding transcription factor activity"/>
    <property type="evidence" value="ECO:0007669"/>
    <property type="project" value="InterPro"/>
</dbReference>
<dbReference type="GO" id="GO:0003677">
    <property type="term" value="F:DNA binding"/>
    <property type="evidence" value="ECO:0007669"/>
    <property type="project" value="UniProtKB-KW"/>
</dbReference>
<dbReference type="Pfam" id="PF00170">
    <property type="entry name" value="bZIP_1"/>
    <property type="match status" value="1"/>
</dbReference>
<dbReference type="SMART" id="SM00338">
    <property type="entry name" value="BRLZ"/>
    <property type="match status" value="1"/>
</dbReference>
<dbReference type="SUPFAM" id="SSF57959">
    <property type="entry name" value="Leucine zipper domain"/>
    <property type="match status" value="1"/>
</dbReference>
<dbReference type="GO" id="GO:0045893">
    <property type="term" value="P:positive regulation of DNA-templated transcription"/>
    <property type="evidence" value="ECO:0007669"/>
    <property type="project" value="InterPro"/>
</dbReference>
<feature type="domain" description="BZIP" evidence="5">
    <location>
        <begin position="655"/>
        <end position="704"/>
    </location>
</feature>